<sequence length="386" mass="45453">MSHSIKINYYDTFRCIADQCPFTCCQEWRIGVDEKTLQKWKGLKLKTTDRDEKNQSELTLCDCVEKEETGQIIKLGKDKKCPFLNEKKLCKIVLELGENHLSDTCTTFPRQINTFEDRTEYSLDPGCPAVVDLLNQNLNAIQEESSAQSASLLYLVREMIFTILEDETYLLTERMMMIFYALLELLEEKHLSEEKINAYKNRKQLQPLVDAIRKMNFNSFDSFFERNELFLDVVENYRKQKLYVAYLEDISLLAEELEEAYVEEEILEKLEAFEEELIAYEKLLKNYLIAEIFGNCLMPDMTLEDMVISFQWITLEYSVIKQAIFLKWLAEGEKTVTYEMVKCYITVISRVTGYDQSDIKEYLENSFESIIWEWGYLALIVGNRKL</sequence>
<dbReference type="Proteomes" id="UP000824229">
    <property type="component" value="Unassembled WGS sequence"/>
</dbReference>
<dbReference type="EC" id="2.1.1.-" evidence="2"/>
<keyword evidence="2" id="KW-0808">Transferase</keyword>
<dbReference type="GO" id="GO:0032259">
    <property type="term" value="P:methylation"/>
    <property type="evidence" value="ECO:0007669"/>
    <property type="project" value="UniProtKB-KW"/>
</dbReference>
<dbReference type="NCBIfam" id="NF038110">
    <property type="entry name" value="Lys_methyl_FliB"/>
    <property type="match status" value="1"/>
</dbReference>
<evidence type="ECO:0000313" key="3">
    <source>
        <dbReference type="Proteomes" id="UP000824229"/>
    </source>
</evidence>
<keyword evidence="2" id="KW-0489">Methyltransferase</keyword>
<feature type="coiled-coil region" evidence="1">
    <location>
        <begin position="247"/>
        <end position="290"/>
    </location>
</feature>
<protein>
    <submittedName>
        <fullName evidence="2">Flagellin lysine-N-methylase</fullName>
        <ecNumber evidence="2">2.1.1.-</ecNumber>
    </submittedName>
</protein>
<dbReference type="AlphaFoldDB" id="A0A9E2KAX8"/>
<evidence type="ECO:0000313" key="2">
    <source>
        <dbReference type="EMBL" id="MBU3804219.1"/>
    </source>
</evidence>
<proteinExistence type="predicted"/>
<accession>A0A9E2KAX8</accession>
<keyword evidence="2" id="KW-0966">Cell projection</keyword>
<reference evidence="2" key="1">
    <citation type="journal article" date="2021" name="PeerJ">
        <title>Extensive microbial diversity within the chicken gut microbiome revealed by metagenomics and culture.</title>
        <authorList>
            <person name="Gilroy R."/>
            <person name="Ravi A."/>
            <person name="Getino M."/>
            <person name="Pursley I."/>
            <person name="Horton D.L."/>
            <person name="Alikhan N.F."/>
            <person name="Baker D."/>
            <person name="Gharbi K."/>
            <person name="Hall N."/>
            <person name="Watson M."/>
            <person name="Adriaenssens E.M."/>
            <person name="Foster-Nyarko E."/>
            <person name="Jarju S."/>
            <person name="Secka A."/>
            <person name="Antonio M."/>
            <person name="Oren A."/>
            <person name="Chaudhuri R.R."/>
            <person name="La Ragione R."/>
            <person name="Hildebrand F."/>
            <person name="Pallen M.J."/>
        </authorList>
    </citation>
    <scope>NUCLEOTIDE SEQUENCE</scope>
    <source>
        <strain evidence="2">B5-657</strain>
    </source>
</reference>
<keyword evidence="2" id="KW-0969">Cilium</keyword>
<organism evidence="2 3">
    <name type="scientific">Candidatus Cellulosilyticum pullistercoris</name>
    <dbReference type="NCBI Taxonomy" id="2838521"/>
    <lineage>
        <taxon>Bacteria</taxon>
        <taxon>Bacillati</taxon>
        <taxon>Bacillota</taxon>
        <taxon>Clostridia</taxon>
        <taxon>Lachnospirales</taxon>
        <taxon>Cellulosilyticaceae</taxon>
        <taxon>Cellulosilyticum</taxon>
    </lineage>
</organism>
<dbReference type="GO" id="GO:0008168">
    <property type="term" value="F:methyltransferase activity"/>
    <property type="evidence" value="ECO:0007669"/>
    <property type="project" value="UniProtKB-KW"/>
</dbReference>
<dbReference type="EMBL" id="JAHLFQ010000124">
    <property type="protein sequence ID" value="MBU3804219.1"/>
    <property type="molecule type" value="Genomic_DNA"/>
</dbReference>
<evidence type="ECO:0000256" key="1">
    <source>
        <dbReference type="SAM" id="Coils"/>
    </source>
</evidence>
<gene>
    <name evidence="2" type="primary">fliB</name>
    <name evidence="2" type="ORF">H9872_05650</name>
</gene>
<keyword evidence="2" id="KW-0282">Flagellum</keyword>
<name>A0A9E2KAX8_9FIRM</name>
<reference evidence="2" key="2">
    <citation type="submission" date="2021-04" db="EMBL/GenBank/DDBJ databases">
        <authorList>
            <person name="Gilroy R."/>
        </authorList>
    </citation>
    <scope>NUCLEOTIDE SEQUENCE</scope>
    <source>
        <strain evidence="2">B5-657</strain>
    </source>
</reference>
<comment type="caution">
    <text evidence="2">The sequence shown here is derived from an EMBL/GenBank/DDBJ whole genome shotgun (WGS) entry which is preliminary data.</text>
</comment>
<keyword evidence="1" id="KW-0175">Coiled coil</keyword>